<dbReference type="PANTHER" id="PTHR43353:SF5">
    <property type="entry name" value="SUCCINATE-SEMIALDEHYDE DEHYDROGENASE, MITOCHONDRIAL"/>
    <property type="match status" value="1"/>
</dbReference>
<reference evidence="3 4" key="1">
    <citation type="submission" date="2024-06" db="EMBL/GenBank/DDBJ databases">
        <title>The Natural Products Discovery Center: Release of the First 8490 Sequenced Strains for Exploring Actinobacteria Biosynthetic Diversity.</title>
        <authorList>
            <person name="Kalkreuter E."/>
            <person name="Kautsar S.A."/>
            <person name="Yang D."/>
            <person name="Bader C.D."/>
            <person name="Teijaro C.N."/>
            <person name="Fluegel L."/>
            <person name="Davis C.M."/>
            <person name="Simpson J.R."/>
            <person name="Lauterbach L."/>
            <person name="Steele A.D."/>
            <person name="Gui C."/>
            <person name="Meng S."/>
            <person name="Li G."/>
            <person name="Viehrig K."/>
            <person name="Ye F."/>
            <person name="Su P."/>
            <person name="Kiefer A.F."/>
            <person name="Nichols A."/>
            <person name="Cepeda A.J."/>
            <person name="Yan W."/>
            <person name="Fan B."/>
            <person name="Jiang Y."/>
            <person name="Adhikari A."/>
            <person name="Zheng C.-J."/>
            <person name="Schuster L."/>
            <person name="Cowan T.M."/>
            <person name="Smanski M.J."/>
            <person name="Chevrette M.G."/>
            <person name="De Carvalho L.P.S."/>
            <person name="Shen B."/>
        </authorList>
    </citation>
    <scope>NUCLEOTIDE SEQUENCE [LARGE SCALE GENOMIC DNA]</scope>
    <source>
        <strain evidence="3 4">NPDC047833</strain>
    </source>
</reference>
<evidence type="ECO:0000313" key="3">
    <source>
        <dbReference type="EMBL" id="MEW2362449.1"/>
    </source>
</evidence>
<keyword evidence="1" id="KW-0560">Oxidoreductase</keyword>
<evidence type="ECO:0000313" key="4">
    <source>
        <dbReference type="Proteomes" id="UP001553843"/>
    </source>
</evidence>
<evidence type="ECO:0000259" key="2">
    <source>
        <dbReference type="Pfam" id="PF00171"/>
    </source>
</evidence>
<dbReference type="RefSeq" id="WP_359770633.1">
    <property type="nucleotide sequence ID" value="NZ_JBEYRR010000001.1"/>
</dbReference>
<dbReference type="InterPro" id="IPR016161">
    <property type="entry name" value="Ald_DH/histidinol_DH"/>
</dbReference>
<organism evidence="3 4">
    <name type="scientific">Streptomyces huasconensis</name>
    <dbReference type="NCBI Taxonomy" id="1854574"/>
    <lineage>
        <taxon>Bacteria</taxon>
        <taxon>Bacillati</taxon>
        <taxon>Actinomycetota</taxon>
        <taxon>Actinomycetes</taxon>
        <taxon>Kitasatosporales</taxon>
        <taxon>Streptomycetaceae</taxon>
        <taxon>Streptomyces</taxon>
    </lineage>
</organism>
<dbReference type="PANTHER" id="PTHR43353">
    <property type="entry name" value="SUCCINATE-SEMIALDEHYDE DEHYDROGENASE, MITOCHONDRIAL"/>
    <property type="match status" value="1"/>
</dbReference>
<keyword evidence="4" id="KW-1185">Reference proteome</keyword>
<dbReference type="Gene3D" id="3.40.309.10">
    <property type="entry name" value="Aldehyde Dehydrogenase, Chain A, domain 2"/>
    <property type="match status" value="1"/>
</dbReference>
<dbReference type="SUPFAM" id="SSF53720">
    <property type="entry name" value="ALDH-like"/>
    <property type="match status" value="1"/>
</dbReference>
<feature type="domain" description="Aldehyde dehydrogenase" evidence="2">
    <location>
        <begin position="19"/>
        <end position="209"/>
    </location>
</feature>
<protein>
    <submittedName>
        <fullName evidence="3">Aldehyde dehydrogenase family protein</fullName>
    </submittedName>
</protein>
<dbReference type="InterPro" id="IPR016163">
    <property type="entry name" value="Ald_DH_C"/>
</dbReference>
<gene>
    <name evidence="3" type="ORF">AB0887_10870</name>
</gene>
<dbReference type="Gene3D" id="3.40.605.10">
    <property type="entry name" value="Aldehyde Dehydrogenase, Chain A, domain 1"/>
    <property type="match status" value="1"/>
</dbReference>
<dbReference type="InterPro" id="IPR015590">
    <property type="entry name" value="Aldehyde_DH_dom"/>
</dbReference>
<dbReference type="Pfam" id="PF00171">
    <property type="entry name" value="Aldedh"/>
    <property type="match status" value="2"/>
</dbReference>
<sequence>MCEHSTSLDQPGFIVSDRRRLEPVVSAFTGTAFWGLASTAPRDLPGAVADGRLAQQRWHSSTLEHRFNVLHTLYGALRKAQPLLVAALAHGCGLGVADAAAEQRAAERLLSSCARSVRRQLGYAQRWGRRSGRSMTDTRVLPQARTTAFCADTARPLVSLLEGLVPALLAGSSSIALVTTGSTGVAALLARAARTAGVPEGLWQWAVSNSPSTRAVLRAVLAEHAELWLPSCCQDTGSSPGALAAVRHDASVGRAAHSAAAACFARAGRLCTSPSVITVHHRHWREFQDSFRQALLHMAAHTSHGSVLQEGEHEFAYAWARELLEAGARPLLGPRGRLERPVRPGDTTIPTVVAADTWYQQPLHTIPRGPVVLLVRSEAWSDTLYLARRTNRHVGIFTRTPPDQLLPQFATLGCDVRFNGMADPGIDVPAALRSFRCRGIGKGTLPG</sequence>
<name>A0ABV3LTZ2_9ACTN</name>
<dbReference type="Proteomes" id="UP001553843">
    <property type="component" value="Unassembled WGS sequence"/>
</dbReference>
<accession>A0ABV3LTZ2</accession>
<evidence type="ECO:0000256" key="1">
    <source>
        <dbReference type="ARBA" id="ARBA00023002"/>
    </source>
</evidence>
<proteinExistence type="predicted"/>
<comment type="caution">
    <text evidence="3">The sequence shown here is derived from an EMBL/GenBank/DDBJ whole genome shotgun (WGS) entry which is preliminary data.</text>
</comment>
<dbReference type="EMBL" id="JBEYRS010000003">
    <property type="protein sequence ID" value="MEW2362449.1"/>
    <property type="molecule type" value="Genomic_DNA"/>
</dbReference>
<dbReference type="InterPro" id="IPR016162">
    <property type="entry name" value="Ald_DH_N"/>
</dbReference>
<feature type="domain" description="Aldehyde dehydrogenase" evidence="2">
    <location>
        <begin position="245"/>
        <end position="384"/>
    </location>
</feature>
<dbReference type="InterPro" id="IPR050740">
    <property type="entry name" value="Aldehyde_DH_Superfamily"/>
</dbReference>